<dbReference type="Gene3D" id="3.40.220.10">
    <property type="entry name" value="Leucine Aminopeptidase, subunit E, domain 1"/>
    <property type="match status" value="1"/>
</dbReference>
<protein>
    <recommendedName>
        <fullName evidence="8">Probable cytosol aminopeptidase</fullName>
        <ecNumber evidence="8">3.4.11.1</ecNumber>
    </recommendedName>
    <alternativeName>
        <fullName evidence="8">Leucine aminopeptidase</fullName>
        <shortName evidence="8">LAP</shortName>
        <ecNumber evidence="8">3.4.11.10</ecNumber>
    </alternativeName>
    <alternativeName>
        <fullName evidence="8">Leucyl aminopeptidase</fullName>
    </alternativeName>
</protein>
<dbReference type="PRINTS" id="PR00481">
    <property type="entry name" value="LAMNOPPTDASE"/>
</dbReference>
<evidence type="ECO:0000256" key="3">
    <source>
        <dbReference type="ARBA" id="ARBA00009528"/>
    </source>
</evidence>
<gene>
    <name evidence="8 11" type="primary">pepA</name>
    <name evidence="11" type="ORF">FRZ44_32250</name>
</gene>
<keyword evidence="8" id="KW-0963">Cytoplasm</keyword>
<evidence type="ECO:0000313" key="12">
    <source>
        <dbReference type="Proteomes" id="UP000326202"/>
    </source>
</evidence>
<evidence type="ECO:0000256" key="5">
    <source>
        <dbReference type="ARBA" id="ARBA00022670"/>
    </source>
</evidence>
<comment type="catalytic activity">
    <reaction evidence="1 8">
        <text>Release of an N-terminal amino acid, Xaa-|-Yaa-, in which Xaa is preferably Leu, but may be other amino acids including Pro although not Arg or Lys, and Yaa may be Pro. Amino acid amides and methyl esters are also readily hydrolyzed, but rates on arylamides are exceedingly low.</text>
        <dbReference type="EC" id="3.4.11.1"/>
    </reaction>
</comment>
<feature type="domain" description="Peptidase M17 leucyl aminopeptidase N-terminal" evidence="10">
    <location>
        <begin position="22"/>
        <end position="145"/>
    </location>
</feature>
<dbReference type="HAMAP" id="MF_00181">
    <property type="entry name" value="Cytosol_peptidase_M17"/>
    <property type="match status" value="1"/>
</dbReference>
<evidence type="ECO:0000256" key="7">
    <source>
        <dbReference type="ARBA" id="ARBA00023211"/>
    </source>
</evidence>
<evidence type="ECO:0000256" key="8">
    <source>
        <dbReference type="HAMAP-Rule" id="MF_00181"/>
    </source>
</evidence>
<dbReference type="GO" id="GO:0070006">
    <property type="term" value="F:metalloaminopeptidase activity"/>
    <property type="evidence" value="ECO:0007669"/>
    <property type="project" value="InterPro"/>
</dbReference>
<keyword evidence="12" id="KW-1185">Reference proteome</keyword>
<dbReference type="PANTHER" id="PTHR11963">
    <property type="entry name" value="LEUCINE AMINOPEPTIDASE-RELATED"/>
    <property type="match status" value="1"/>
</dbReference>
<dbReference type="InterPro" id="IPR000819">
    <property type="entry name" value="Peptidase_M17_C"/>
</dbReference>
<evidence type="ECO:0000313" key="11">
    <source>
        <dbReference type="EMBL" id="QEX17922.1"/>
    </source>
</evidence>
<keyword evidence="5 8" id="KW-0645">Protease</keyword>
<evidence type="ECO:0000256" key="2">
    <source>
        <dbReference type="ARBA" id="ARBA00000967"/>
    </source>
</evidence>
<feature type="binding site" evidence="8">
    <location>
        <position position="268"/>
    </location>
    <ligand>
        <name>Mn(2+)</name>
        <dbReference type="ChEBI" id="CHEBI:29035"/>
        <label>2</label>
    </ligand>
</feature>
<dbReference type="GO" id="GO:0006508">
    <property type="term" value="P:proteolysis"/>
    <property type="evidence" value="ECO:0007669"/>
    <property type="project" value="UniProtKB-KW"/>
</dbReference>
<dbReference type="KEGG" id="htq:FRZ44_32250"/>
<dbReference type="AlphaFoldDB" id="A0A5J6MK09"/>
<dbReference type="GO" id="GO:0005737">
    <property type="term" value="C:cytoplasm"/>
    <property type="evidence" value="ECO:0007669"/>
    <property type="project" value="UniProtKB-SubCell"/>
</dbReference>
<comment type="cofactor">
    <cofactor evidence="8">
        <name>Mn(2+)</name>
        <dbReference type="ChEBI" id="CHEBI:29035"/>
    </cofactor>
    <text evidence="8">Binds 2 manganese ions per subunit.</text>
</comment>
<evidence type="ECO:0000256" key="6">
    <source>
        <dbReference type="ARBA" id="ARBA00022801"/>
    </source>
</evidence>
<feature type="domain" description="Cytosol aminopeptidase" evidence="9">
    <location>
        <begin position="184"/>
        <end position="489"/>
    </location>
</feature>
<keyword evidence="8" id="KW-0479">Metal-binding</keyword>
<evidence type="ECO:0000259" key="10">
    <source>
        <dbReference type="Pfam" id="PF02789"/>
    </source>
</evidence>
<comment type="subcellular location">
    <subcellularLocation>
        <location evidence="8">Cytoplasm</location>
    </subcellularLocation>
</comment>
<feature type="binding site" evidence="8">
    <location>
        <position position="268"/>
    </location>
    <ligand>
        <name>Mn(2+)</name>
        <dbReference type="ChEBI" id="CHEBI:29035"/>
        <label>1</label>
    </ligand>
</feature>
<name>A0A5J6MK09_9PROT</name>
<dbReference type="NCBIfam" id="NF002077">
    <property type="entry name" value="PRK00913.2-4"/>
    <property type="match status" value="1"/>
</dbReference>
<dbReference type="RefSeq" id="WP_151178131.1">
    <property type="nucleotide sequence ID" value="NZ_CP042906.1"/>
</dbReference>
<feature type="active site" evidence="8">
    <location>
        <position position="275"/>
    </location>
</feature>
<dbReference type="CDD" id="cd00433">
    <property type="entry name" value="Peptidase_M17"/>
    <property type="match status" value="1"/>
</dbReference>
<feature type="binding site" evidence="8">
    <location>
        <position position="345"/>
    </location>
    <ligand>
        <name>Mn(2+)</name>
        <dbReference type="ChEBI" id="CHEBI:29035"/>
        <label>1</label>
    </ligand>
</feature>
<dbReference type="Gene3D" id="3.40.630.10">
    <property type="entry name" value="Zn peptidases"/>
    <property type="match status" value="1"/>
</dbReference>
<accession>A0A5J6MK09</accession>
<feature type="binding site" evidence="8">
    <location>
        <position position="347"/>
    </location>
    <ligand>
        <name>Mn(2+)</name>
        <dbReference type="ChEBI" id="CHEBI:29035"/>
        <label>1</label>
    </ligand>
</feature>
<dbReference type="SUPFAM" id="SSF53187">
    <property type="entry name" value="Zn-dependent exopeptidases"/>
    <property type="match status" value="1"/>
</dbReference>
<organism evidence="11 12">
    <name type="scientific">Hypericibacter terrae</name>
    <dbReference type="NCBI Taxonomy" id="2602015"/>
    <lineage>
        <taxon>Bacteria</taxon>
        <taxon>Pseudomonadati</taxon>
        <taxon>Pseudomonadota</taxon>
        <taxon>Alphaproteobacteria</taxon>
        <taxon>Rhodospirillales</taxon>
        <taxon>Dongiaceae</taxon>
        <taxon>Hypericibacter</taxon>
    </lineage>
</organism>
<reference evidence="11 12" key="1">
    <citation type="submission" date="2019-08" db="EMBL/GenBank/DDBJ databases">
        <title>Hyperibacter terrae gen. nov., sp. nov. and Hyperibacter viscosus sp. nov., two new members in the family Rhodospirillaceae isolated from the rhizosphere of Hypericum perforatum.</title>
        <authorList>
            <person name="Noviana Z."/>
        </authorList>
    </citation>
    <scope>NUCLEOTIDE SEQUENCE [LARGE SCALE GENOMIC DNA]</scope>
    <source>
        <strain evidence="11 12">R5913</strain>
    </source>
</reference>
<evidence type="ECO:0000259" key="9">
    <source>
        <dbReference type="Pfam" id="PF00883"/>
    </source>
</evidence>
<evidence type="ECO:0000256" key="4">
    <source>
        <dbReference type="ARBA" id="ARBA00022438"/>
    </source>
</evidence>
<evidence type="ECO:0000256" key="1">
    <source>
        <dbReference type="ARBA" id="ARBA00000135"/>
    </source>
</evidence>
<comment type="function">
    <text evidence="8">Presumably involved in the processing and regular turnover of intracellular proteins. Catalyzes the removal of unsubstituted N-terminal amino acids from various peptides.</text>
</comment>
<dbReference type="EMBL" id="CP042906">
    <property type="protein sequence ID" value="QEX17922.1"/>
    <property type="molecule type" value="Genomic_DNA"/>
</dbReference>
<proteinExistence type="inferred from homology"/>
<dbReference type="EC" id="3.4.11.10" evidence="8"/>
<keyword evidence="7 8" id="KW-0464">Manganese</keyword>
<dbReference type="InterPro" id="IPR043472">
    <property type="entry name" value="Macro_dom-like"/>
</dbReference>
<keyword evidence="6 8" id="KW-0378">Hydrolase</keyword>
<sequence>MRVRFLDKLPAKLPVLAVCRSDEAGLLPAARRVNQLLKGALARAGQRPRPEEDEGPSVVELTAPRAIKSRRVLLLDLGRRRRLDRARAEAAGAALARAVAQAGESEVVLVLDHPEQAALGAPELAAHLALGARLGAYRFDRYRTKARPEDPIGRLETLWIVTPAAAAAQGAWRRLGPVAAGVELARDLANEPSNVITPDGFIERTRQALGPLGVEIAVMDEKKLARLGMNAMLAVGAGSENKPRLLLLRWRGAPGRPFAFVGKGVTFDTGGISIKKAAGMEEMKADMSGAAAVVGLMRALAGRRAKVPAIGVAALVENMPSGTAYRPGDVIKTFSGKTLEIVDTDAEGRVVLSDALAFTVQKFRPRAMIDLATLTYAVLAALGQAYSGIFSNDDKLAERLLAAGQATGDRLWRLPLDPEYERNLKSQIADLRQCAPDDAFADASHGAQLLQNFVDGTPWAHLDIAGRMFGKRDDDGNWPGSPGFGVRLLDAYLAERETDLASSAKPAAARRAKA</sequence>
<feature type="binding site" evidence="8">
    <location>
        <position position="347"/>
    </location>
    <ligand>
        <name>Mn(2+)</name>
        <dbReference type="ChEBI" id="CHEBI:29035"/>
        <label>2</label>
    </ligand>
</feature>
<comment type="catalytic activity">
    <reaction evidence="2 8">
        <text>Release of an N-terminal amino acid, preferentially leucine, but not glutamic or aspartic acids.</text>
        <dbReference type="EC" id="3.4.11.10"/>
    </reaction>
</comment>
<dbReference type="OrthoDB" id="9809354at2"/>
<feature type="binding site" evidence="8">
    <location>
        <position position="286"/>
    </location>
    <ligand>
        <name>Mn(2+)</name>
        <dbReference type="ChEBI" id="CHEBI:29035"/>
        <label>2</label>
    </ligand>
</feature>
<dbReference type="Pfam" id="PF02789">
    <property type="entry name" value="Peptidase_M17_N"/>
    <property type="match status" value="1"/>
</dbReference>
<dbReference type="InterPro" id="IPR023042">
    <property type="entry name" value="Peptidase_M17_leu_NH2_pept"/>
</dbReference>
<dbReference type="InterPro" id="IPR008283">
    <property type="entry name" value="Peptidase_M17_N"/>
</dbReference>
<dbReference type="EC" id="3.4.11.1" evidence="8"/>
<dbReference type="GO" id="GO:0030145">
    <property type="term" value="F:manganese ion binding"/>
    <property type="evidence" value="ECO:0007669"/>
    <property type="project" value="UniProtKB-UniRule"/>
</dbReference>
<feature type="active site" evidence="8">
    <location>
        <position position="349"/>
    </location>
</feature>
<dbReference type="Proteomes" id="UP000326202">
    <property type="component" value="Chromosome"/>
</dbReference>
<keyword evidence="4 8" id="KW-0031">Aminopeptidase</keyword>
<dbReference type="InterPro" id="IPR011356">
    <property type="entry name" value="Leucine_aapep/pepB"/>
</dbReference>
<dbReference type="SUPFAM" id="SSF52949">
    <property type="entry name" value="Macro domain-like"/>
    <property type="match status" value="1"/>
</dbReference>
<dbReference type="PANTHER" id="PTHR11963:SF23">
    <property type="entry name" value="CYTOSOL AMINOPEPTIDASE"/>
    <property type="match status" value="1"/>
</dbReference>
<dbReference type="Pfam" id="PF00883">
    <property type="entry name" value="Peptidase_M17"/>
    <property type="match status" value="1"/>
</dbReference>
<feature type="binding site" evidence="8">
    <location>
        <position position="263"/>
    </location>
    <ligand>
        <name>Mn(2+)</name>
        <dbReference type="ChEBI" id="CHEBI:29035"/>
        <label>2</label>
    </ligand>
</feature>
<comment type="similarity">
    <text evidence="3 8">Belongs to the peptidase M17 family.</text>
</comment>